<evidence type="ECO:0000313" key="1">
    <source>
        <dbReference type="EMBL" id="KKI50269.1"/>
    </source>
</evidence>
<sequence length="69" mass="6997">MLFSGNITSNQGGSYGVGGAGGAGYVSGTKSIPSYAGRTTTVTLTGFMIDAWGISFTLPGVSSSYYRSK</sequence>
<proteinExistence type="predicted"/>
<protein>
    <submittedName>
        <fullName evidence="1">Uncharacterized protein</fullName>
    </submittedName>
</protein>
<dbReference type="AlphaFoldDB" id="A0A0M2NCM7"/>
<gene>
    <name evidence="1" type="ORF">CHK_2332</name>
</gene>
<comment type="caution">
    <text evidence="1">The sequence shown here is derived from an EMBL/GenBank/DDBJ whole genome shotgun (WGS) entry which is preliminary data.</text>
</comment>
<evidence type="ECO:0000313" key="2">
    <source>
        <dbReference type="Proteomes" id="UP000034076"/>
    </source>
</evidence>
<name>A0A0M2NCM7_9FIRM</name>
<keyword evidence="2" id="KW-1185">Reference proteome</keyword>
<dbReference type="EMBL" id="LAYJ01000112">
    <property type="protein sequence ID" value="KKI50269.1"/>
    <property type="molecule type" value="Genomic_DNA"/>
</dbReference>
<reference evidence="1 2" key="1">
    <citation type="submission" date="2015-04" db="EMBL/GenBank/DDBJ databases">
        <title>Draft genome sequence of bacteremic isolate Catabacter hongkongensis type strain HKU16T.</title>
        <authorList>
            <person name="Lau S.K."/>
            <person name="Teng J.L."/>
            <person name="Huang Y."/>
            <person name="Curreem S.O."/>
            <person name="Tsui S.K."/>
            <person name="Woo P.C."/>
        </authorList>
    </citation>
    <scope>NUCLEOTIDE SEQUENCE [LARGE SCALE GENOMIC DNA]</scope>
    <source>
        <strain evidence="1 2">HKU16</strain>
    </source>
</reference>
<dbReference type="Proteomes" id="UP000034076">
    <property type="component" value="Unassembled WGS sequence"/>
</dbReference>
<accession>A0A0M2NCM7</accession>
<organism evidence="1 2">
    <name type="scientific">Christensenella hongkongensis</name>
    <dbReference type="NCBI Taxonomy" id="270498"/>
    <lineage>
        <taxon>Bacteria</taxon>
        <taxon>Bacillati</taxon>
        <taxon>Bacillota</taxon>
        <taxon>Clostridia</taxon>
        <taxon>Christensenellales</taxon>
        <taxon>Christensenellaceae</taxon>
        <taxon>Christensenella</taxon>
    </lineage>
</organism>